<protein>
    <submittedName>
        <fullName evidence="1">RCG61133</fullName>
    </submittedName>
</protein>
<gene>
    <name evidence="1" type="ORF">rCG_61133</name>
</gene>
<proteinExistence type="predicted"/>
<organism evidence="1 2">
    <name type="scientific">Rattus norvegicus</name>
    <name type="common">Rat</name>
    <dbReference type="NCBI Taxonomy" id="10116"/>
    <lineage>
        <taxon>Eukaryota</taxon>
        <taxon>Metazoa</taxon>
        <taxon>Chordata</taxon>
        <taxon>Craniata</taxon>
        <taxon>Vertebrata</taxon>
        <taxon>Euteleostomi</taxon>
        <taxon>Mammalia</taxon>
        <taxon>Eutheria</taxon>
        <taxon>Euarchontoglires</taxon>
        <taxon>Glires</taxon>
        <taxon>Rodentia</taxon>
        <taxon>Myomorpha</taxon>
        <taxon>Muroidea</taxon>
        <taxon>Muridae</taxon>
        <taxon>Murinae</taxon>
        <taxon>Rattus</taxon>
    </lineage>
</organism>
<evidence type="ECO:0000313" key="2">
    <source>
        <dbReference type="Proteomes" id="UP000234681"/>
    </source>
</evidence>
<accession>A6KE69</accession>
<reference evidence="1 2" key="1">
    <citation type="submission" date="2005-07" db="EMBL/GenBank/DDBJ databases">
        <authorList>
            <person name="Mural R.J."/>
            <person name="Li P.W."/>
            <person name="Adams M.D."/>
            <person name="Amanatides P.G."/>
            <person name="Baden-Tillson H."/>
            <person name="Barnstead M."/>
            <person name="Chin S.H."/>
            <person name="Dew I."/>
            <person name="Evans C.A."/>
            <person name="Ferriera S."/>
            <person name="Flanigan M."/>
            <person name="Fosler C."/>
            <person name="Glodek A."/>
            <person name="Gu Z."/>
            <person name="Holt R.A."/>
            <person name="Jennings D."/>
            <person name="Kraft C.L."/>
            <person name="Lu F."/>
            <person name="Nguyen T."/>
            <person name="Nusskern D.R."/>
            <person name="Pfannkoch C.M."/>
            <person name="Sitter C."/>
            <person name="Sutton G.G."/>
            <person name="Venter J.C."/>
            <person name="Wang Z."/>
            <person name="Woodage T."/>
            <person name="Zheng X.H."/>
            <person name="Zhong F."/>
        </authorList>
    </citation>
    <scope>NUCLEOTIDE SEQUENCE [LARGE SCALE GENOMIC DNA]</scope>
    <source>
        <strain>BN</strain>
        <strain evidence="2">Sprague-Dawley</strain>
    </source>
</reference>
<sequence>MVSCIGFGQHPPPCPRSARGWQIYRNPTKPTSACRLA</sequence>
<dbReference type="AlphaFoldDB" id="A6KE69"/>
<dbReference type="Proteomes" id="UP000234681">
    <property type="component" value="Chromosome 15"/>
</dbReference>
<evidence type="ECO:0000313" key="1">
    <source>
        <dbReference type="EMBL" id="EDL88374.1"/>
    </source>
</evidence>
<name>A6KE69_RAT</name>
<dbReference type="EMBL" id="CH474040">
    <property type="protein sequence ID" value="EDL88374.1"/>
    <property type="molecule type" value="Genomic_DNA"/>
</dbReference>